<evidence type="ECO:0000256" key="1">
    <source>
        <dbReference type="ARBA" id="ARBA00009995"/>
    </source>
</evidence>
<dbReference type="InterPro" id="IPR002213">
    <property type="entry name" value="UDP_glucos_trans"/>
</dbReference>
<dbReference type="PANTHER" id="PTHR48044:SF9">
    <property type="entry name" value="UDP-GLYCOSYLTRANSFERASE SUPERFAMILY PROTEIN"/>
    <property type="match status" value="1"/>
</dbReference>
<dbReference type="FunFam" id="3.40.50.2000:FF:000060">
    <property type="entry name" value="Glycosyltransferase"/>
    <property type="match status" value="1"/>
</dbReference>
<reference evidence="4" key="1">
    <citation type="submission" date="2025-08" db="UniProtKB">
        <authorList>
            <consortium name="RefSeq"/>
        </authorList>
    </citation>
    <scope>IDENTIFICATION</scope>
    <source>
        <tissue evidence="4">Leaf</tissue>
    </source>
</reference>
<evidence type="ECO:0000256" key="2">
    <source>
        <dbReference type="ARBA" id="ARBA00022679"/>
    </source>
</evidence>
<dbReference type="Proteomes" id="UP000504621">
    <property type="component" value="Unplaced"/>
</dbReference>
<dbReference type="PANTHER" id="PTHR48044">
    <property type="entry name" value="GLYCOSYLTRANSFERASE"/>
    <property type="match status" value="1"/>
</dbReference>
<dbReference type="GO" id="GO:0008194">
    <property type="term" value="F:UDP-glycosyltransferase activity"/>
    <property type="evidence" value="ECO:0007669"/>
    <property type="project" value="InterPro"/>
</dbReference>
<protein>
    <submittedName>
        <fullName evidence="4">Beta-D-glucosyl crocetin beta-1,6-glucosyltransferase-like</fullName>
    </submittedName>
</protein>
<dbReference type="GeneID" id="110412414"/>
<dbReference type="Gene3D" id="3.40.50.2000">
    <property type="entry name" value="Glycogen Phosphorylase B"/>
    <property type="match status" value="1"/>
</dbReference>
<proteinExistence type="inferred from homology"/>
<accession>A0A6J0ZUY0</accession>
<dbReference type="Pfam" id="PF00201">
    <property type="entry name" value="UDPGT"/>
    <property type="match status" value="1"/>
</dbReference>
<sequence length="199" mass="22335">MVLIKSSRMIEASCVDYMSVLLGKQKEEEEIALGLELSKVSFIWVVRFQGGDYNICTPEALSECCSERFEERGFILQRWASQAKILGHSSIGGFVSHCVWNSTVEGMIYGVPIIAMPMKHDQLFNAKLVTELGVGMKVPRENGKLKSEEIVRILNEVTVQEVGKELKARAKDVGQRLRVKGEEETNLALDQILQLNNSF</sequence>
<keyword evidence="2" id="KW-0808">Transferase</keyword>
<comment type="similarity">
    <text evidence="1">Belongs to the UDP-glycosyltransferase family.</text>
</comment>
<gene>
    <name evidence="4" type="primary">LOC110412414</name>
</gene>
<dbReference type="RefSeq" id="XP_021278617.1">
    <property type="nucleotide sequence ID" value="XM_021422942.1"/>
</dbReference>
<evidence type="ECO:0000313" key="4">
    <source>
        <dbReference type="RefSeq" id="XP_021278617.1"/>
    </source>
</evidence>
<keyword evidence="3" id="KW-1185">Reference proteome</keyword>
<name>A0A6J0ZUY0_9ROSI</name>
<evidence type="ECO:0000313" key="3">
    <source>
        <dbReference type="Proteomes" id="UP000504621"/>
    </source>
</evidence>
<dbReference type="SUPFAM" id="SSF53756">
    <property type="entry name" value="UDP-Glycosyltransferase/glycogen phosphorylase"/>
    <property type="match status" value="1"/>
</dbReference>
<dbReference type="AlphaFoldDB" id="A0A6J0ZUY0"/>
<dbReference type="GO" id="GO:1901135">
    <property type="term" value="P:carbohydrate derivative metabolic process"/>
    <property type="evidence" value="ECO:0007669"/>
    <property type="project" value="UniProtKB-ARBA"/>
</dbReference>
<dbReference type="CDD" id="cd03784">
    <property type="entry name" value="GT1_Gtf-like"/>
    <property type="match status" value="1"/>
</dbReference>
<organism evidence="3 4">
    <name type="scientific">Herrania umbratica</name>
    <dbReference type="NCBI Taxonomy" id="108875"/>
    <lineage>
        <taxon>Eukaryota</taxon>
        <taxon>Viridiplantae</taxon>
        <taxon>Streptophyta</taxon>
        <taxon>Embryophyta</taxon>
        <taxon>Tracheophyta</taxon>
        <taxon>Spermatophyta</taxon>
        <taxon>Magnoliopsida</taxon>
        <taxon>eudicotyledons</taxon>
        <taxon>Gunneridae</taxon>
        <taxon>Pentapetalae</taxon>
        <taxon>rosids</taxon>
        <taxon>malvids</taxon>
        <taxon>Malvales</taxon>
        <taxon>Malvaceae</taxon>
        <taxon>Byttnerioideae</taxon>
        <taxon>Herrania</taxon>
    </lineage>
</organism>
<dbReference type="OrthoDB" id="1002036at2759"/>